<dbReference type="SUPFAM" id="SSF52374">
    <property type="entry name" value="Nucleotidylyl transferase"/>
    <property type="match status" value="1"/>
</dbReference>
<dbReference type="NCBIfam" id="NF003791">
    <property type="entry name" value="PRK05379.2-3"/>
    <property type="match status" value="1"/>
</dbReference>
<dbReference type="SUPFAM" id="SSF55811">
    <property type="entry name" value="Nudix"/>
    <property type="match status" value="1"/>
</dbReference>
<proteinExistence type="predicted"/>
<dbReference type="EMBL" id="JANIBJ010000002">
    <property type="protein sequence ID" value="MCQ8102729.1"/>
    <property type="molecule type" value="Genomic_DNA"/>
</dbReference>
<dbReference type="PROSITE" id="PS51462">
    <property type="entry name" value="NUDIX"/>
    <property type="match status" value="1"/>
</dbReference>
<keyword evidence="7" id="KW-1185">Reference proteome</keyword>
<protein>
    <submittedName>
        <fullName evidence="6">Bifunctional nicotinamide-nucleotide adenylyltransferase/Nudix hydroxylase</fullName>
        <ecNumber evidence="6">2.7.7.1</ecNumber>
        <ecNumber evidence="6">3.6.1.-</ecNumber>
    </submittedName>
</protein>
<keyword evidence="2 6" id="KW-0808">Transferase</keyword>
<dbReference type="PANTHER" id="PTHR21342">
    <property type="entry name" value="PHOSPHOPANTETHEINE ADENYLYLTRANSFERASE"/>
    <property type="match status" value="1"/>
</dbReference>
<dbReference type="NCBIfam" id="TIGR00125">
    <property type="entry name" value="cyt_tran_rel"/>
    <property type="match status" value="1"/>
</dbReference>
<evidence type="ECO:0000259" key="5">
    <source>
        <dbReference type="PROSITE" id="PS51462"/>
    </source>
</evidence>
<keyword evidence="4 6" id="KW-0378">Hydrolase</keyword>
<dbReference type="PANTHER" id="PTHR21342:SF0">
    <property type="entry name" value="BIFUNCTIONAL NMN ADENYLYLTRANSFERASE_NUDIX HYDROLASE"/>
    <property type="match status" value="1"/>
</dbReference>
<accession>A0ABT1TBP7</accession>
<dbReference type="InterPro" id="IPR015797">
    <property type="entry name" value="NUDIX_hydrolase-like_dom_sf"/>
</dbReference>
<dbReference type="NCBIfam" id="NF003786">
    <property type="entry name" value="PRK05379.1-2"/>
    <property type="match status" value="1"/>
</dbReference>
<dbReference type="Pfam" id="PF00293">
    <property type="entry name" value="NUDIX"/>
    <property type="match status" value="1"/>
</dbReference>
<dbReference type="Gene3D" id="3.90.79.10">
    <property type="entry name" value="Nucleoside Triphosphate Pyrophosphohydrolase"/>
    <property type="match status" value="1"/>
</dbReference>
<evidence type="ECO:0000256" key="4">
    <source>
        <dbReference type="ARBA" id="ARBA00022801"/>
    </source>
</evidence>
<evidence type="ECO:0000256" key="2">
    <source>
        <dbReference type="ARBA" id="ARBA00022679"/>
    </source>
</evidence>
<dbReference type="NCBIfam" id="NF003788">
    <property type="entry name" value="PRK05379.1-5"/>
    <property type="match status" value="1"/>
</dbReference>
<dbReference type="CDD" id="cd18873">
    <property type="entry name" value="NUDIX_NadM_like"/>
    <property type="match status" value="1"/>
</dbReference>
<evidence type="ECO:0000256" key="1">
    <source>
        <dbReference type="ARBA" id="ARBA00001946"/>
    </source>
</evidence>
<gene>
    <name evidence="6" type="ORF">NP590_01320</name>
</gene>
<organism evidence="6 7">
    <name type="scientific">Methylomonas subterranea</name>
    <dbReference type="NCBI Taxonomy" id="2952225"/>
    <lineage>
        <taxon>Bacteria</taxon>
        <taxon>Pseudomonadati</taxon>
        <taxon>Pseudomonadota</taxon>
        <taxon>Gammaproteobacteria</taxon>
        <taxon>Methylococcales</taxon>
        <taxon>Methylococcaceae</taxon>
        <taxon>Methylomonas</taxon>
    </lineage>
</organism>
<evidence type="ECO:0000256" key="3">
    <source>
        <dbReference type="ARBA" id="ARBA00022695"/>
    </source>
</evidence>
<feature type="domain" description="Nudix hydrolase" evidence="5">
    <location>
        <begin position="206"/>
        <end position="341"/>
    </location>
</feature>
<dbReference type="GO" id="GO:0000309">
    <property type="term" value="F:nicotinamide-nucleotide adenylyltransferase activity"/>
    <property type="evidence" value="ECO:0007669"/>
    <property type="project" value="UniProtKB-EC"/>
</dbReference>
<dbReference type="InterPro" id="IPR020084">
    <property type="entry name" value="NUDIX_hydrolase_CS"/>
</dbReference>
<comment type="caution">
    <text evidence="6">The sequence shown here is derived from an EMBL/GenBank/DDBJ whole genome shotgun (WGS) entry which is preliminary data.</text>
</comment>
<dbReference type="Proteomes" id="UP001524499">
    <property type="component" value="Unassembled WGS sequence"/>
</dbReference>
<dbReference type="RefSeq" id="WP_256600343.1">
    <property type="nucleotide sequence ID" value="NZ_JANIBJ010000002.1"/>
</dbReference>
<dbReference type="Gene3D" id="3.40.50.620">
    <property type="entry name" value="HUPs"/>
    <property type="match status" value="1"/>
</dbReference>
<dbReference type="PROSITE" id="PS00893">
    <property type="entry name" value="NUDIX_BOX"/>
    <property type="match status" value="1"/>
</dbReference>
<name>A0ABT1TBP7_9GAMM</name>
<sequence>MKKYQFAVFIGRFQPFHNGHAHVIQQALSVSERVIVLCGSAHMPASYRNPWSYAERKDMILSAFAKSDADRIHVLPIIDSPYNEAAWVRSVQKIVAGVTEALHPVPHRPPAIALIGHGKDESSYYLKLFPQWQSVDVDNLKDINATQIRESYFNDAPESAYSEHLPKPVRHYLAGFKSQDTYAGIADEFGFVRQYKAAWAASPYPPVFLTVDALVVQSGHILLVKRRAKPGKGQMALPGGFVNQTERLQDACLRELREETGLKVPLPVLKGSVVKTETFDAPYRSARGRTITQAFLIQLEDSRQLPKVKGGDDAEKAFWLPLAELNPEKMFEDHYFMIQHLIGD</sequence>
<dbReference type="EC" id="2.7.7.1" evidence="6"/>
<dbReference type="EC" id="3.6.1.-" evidence="6"/>
<dbReference type="InterPro" id="IPR004821">
    <property type="entry name" value="Cyt_trans-like"/>
</dbReference>
<dbReference type="InterPro" id="IPR014729">
    <property type="entry name" value="Rossmann-like_a/b/a_fold"/>
</dbReference>
<keyword evidence="3 6" id="KW-0548">Nucleotidyltransferase</keyword>
<dbReference type="InterPro" id="IPR000086">
    <property type="entry name" value="NUDIX_hydrolase_dom"/>
</dbReference>
<dbReference type="GO" id="GO:0016787">
    <property type="term" value="F:hydrolase activity"/>
    <property type="evidence" value="ECO:0007669"/>
    <property type="project" value="UniProtKB-KW"/>
</dbReference>
<evidence type="ECO:0000313" key="6">
    <source>
        <dbReference type="EMBL" id="MCQ8102729.1"/>
    </source>
</evidence>
<reference evidence="6 7" key="1">
    <citation type="submission" date="2022-07" db="EMBL/GenBank/DDBJ databases">
        <title>Methylomonas rivi sp. nov., Methylomonas rosea sp. nov., Methylomonas aureus sp. nov. and Methylomonas subterranea sp. nov., four novel methanotrophs isolated from a freshwater creek and the deep terrestrial subsurface.</title>
        <authorList>
            <person name="Abin C."/>
            <person name="Sankaranarayanan K."/>
            <person name="Garner C."/>
            <person name="Sindelar R."/>
            <person name="Kotary K."/>
            <person name="Garner R."/>
            <person name="Barclay S."/>
            <person name="Lawson P."/>
            <person name="Krumholz L."/>
        </authorList>
    </citation>
    <scope>NUCLEOTIDE SEQUENCE [LARGE SCALE GENOMIC DNA]</scope>
    <source>
        <strain evidence="6 7">SURF-2</strain>
    </source>
</reference>
<evidence type="ECO:0000313" key="7">
    <source>
        <dbReference type="Proteomes" id="UP001524499"/>
    </source>
</evidence>
<dbReference type="Pfam" id="PF01467">
    <property type="entry name" value="CTP_transf_like"/>
    <property type="match status" value="1"/>
</dbReference>
<comment type="cofactor">
    <cofactor evidence="1">
        <name>Mg(2+)</name>
        <dbReference type="ChEBI" id="CHEBI:18420"/>
    </cofactor>
</comment>